<evidence type="ECO:0000313" key="5">
    <source>
        <dbReference type="EMBL" id="GLS69832.1"/>
    </source>
</evidence>
<evidence type="ECO:0000313" key="6">
    <source>
        <dbReference type="Proteomes" id="UP001157440"/>
    </source>
</evidence>
<evidence type="ECO:0000256" key="2">
    <source>
        <dbReference type="ARBA" id="ARBA00023125"/>
    </source>
</evidence>
<dbReference type="GO" id="GO:0003700">
    <property type="term" value="F:DNA-binding transcription factor activity"/>
    <property type="evidence" value="ECO:0007669"/>
    <property type="project" value="InterPro"/>
</dbReference>
<keyword evidence="3" id="KW-0804">Transcription</keyword>
<organism evidence="5 6">
    <name type="scientific">Methylobacterium tardum</name>
    <dbReference type="NCBI Taxonomy" id="374432"/>
    <lineage>
        <taxon>Bacteria</taxon>
        <taxon>Pseudomonadati</taxon>
        <taxon>Pseudomonadota</taxon>
        <taxon>Alphaproteobacteria</taxon>
        <taxon>Hyphomicrobiales</taxon>
        <taxon>Methylobacteriaceae</taxon>
        <taxon>Methylobacterium</taxon>
    </lineage>
</organism>
<dbReference type="PANTHER" id="PTHR46796">
    <property type="entry name" value="HTH-TYPE TRANSCRIPTIONAL ACTIVATOR RHAS-RELATED"/>
    <property type="match status" value="1"/>
</dbReference>
<feature type="domain" description="HTH araC/xylS-type" evidence="4">
    <location>
        <begin position="209"/>
        <end position="310"/>
    </location>
</feature>
<evidence type="ECO:0000256" key="3">
    <source>
        <dbReference type="ARBA" id="ARBA00023163"/>
    </source>
</evidence>
<protein>
    <submittedName>
        <fullName evidence="5">AraC family transcriptional regulator</fullName>
    </submittedName>
</protein>
<accession>A0AA37TDF9</accession>
<comment type="caution">
    <text evidence="5">The sequence shown here is derived from an EMBL/GenBank/DDBJ whole genome shotgun (WGS) entry which is preliminary data.</text>
</comment>
<dbReference type="EMBL" id="BSPL01000011">
    <property type="protein sequence ID" value="GLS69832.1"/>
    <property type="molecule type" value="Genomic_DNA"/>
</dbReference>
<evidence type="ECO:0000259" key="4">
    <source>
        <dbReference type="PROSITE" id="PS01124"/>
    </source>
</evidence>
<dbReference type="AlphaFoldDB" id="A0AA37TDF9"/>
<dbReference type="PROSITE" id="PS00041">
    <property type="entry name" value="HTH_ARAC_FAMILY_1"/>
    <property type="match status" value="1"/>
</dbReference>
<dbReference type="Pfam" id="PF14525">
    <property type="entry name" value="AraC_binding_2"/>
    <property type="match status" value="1"/>
</dbReference>
<name>A0AA37TDF9_9HYPH</name>
<dbReference type="InterPro" id="IPR018062">
    <property type="entry name" value="HTH_AraC-typ_CS"/>
</dbReference>
<reference evidence="6" key="1">
    <citation type="journal article" date="2019" name="Int. J. Syst. Evol. Microbiol.">
        <title>The Global Catalogue of Microorganisms (GCM) 10K type strain sequencing project: providing services to taxonomists for standard genome sequencing and annotation.</title>
        <authorList>
            <consortium name="The Broad Institute Genomics Platform"/>
            <consortium name="The Broad Institute Genome Sequencing Center for Infectious Disease"/>
            <person name="Wu L."/>
            <person name="Ma J."/>
        </authorList>
    </citation>
    <scope>NUCLEOTIDE SEQUENCE [LARGE SCALE GENOMIC DNA]</scope>
    <source>
        <strain evidence="6">NBRC 103632</strain>
    </source>
</reference>
<dbReference type="InterPro" id="IPR018060">
    <property type="entry name" value="HTH_AraC"/>
</dbReference>
<sequence>MFSTADEKPKDSFRRWQETIFERLVPVELTPAGDRPFRGTLEAAEVGPLLITRITQSAVTTEATRDTIRRHGKHDTLNVAIVLRGEISSSQDDRISVQRPGDIVVLDRRPTTMASAAETQTLFLEVPRASLERPLGSTRRYTALTIGADQPGTSLVTTFFDELVRTYGHLTPEMAARMASIGIDLLVASIAERLSQDPPENLQATLIVQRASAYIEGNLVDLDLDPTRLASAIGVSLRYLQELFHAQDRNISDWIWRRRLEVAAQRLADPGFAHVAIGALAYGCGFSNQSHFSRRFKDRYELAPTDYRWRALRSKV</sequence>
<dbReference type="Gene3D" id="1.10.10.60">
    <property type="entry name" value="Homeodomain-like"/>
    <property type="match status" value="1"/>
</dbReference>
<dbReference type="PRINTS" id="PR00032">
    <property type="entry name" value="HTHARAC"/>
</dbReference>
<dbReference type="InterPro" id="IPR050204">
    <property type="entry name" value="AraC_XylS_family_regulators"/>
</dbReference>
<dbReference type="SMART" id="SM00342">
    <property type="entry name" value="HTH_ARAC"/>
    <property type="match status" value="1"/>
</dbReference>
<dbReference type="InterPro" id="IPR035418">
    <property type="entry name" value="AraC-bd_2"/>
</dbReference>
<gene>
    <name evidence="5" type="ORF">GCM10007890_18450</name>
</gene>
<dbReference type="GO" id="GO:0043565">
    <property type="term" value="F:sequence-specific DNA binding"/>
    <property type="evidence" value="ECO:0007669"/>
    <property type="project" value="InterPro"/>
</dbReference>
<proteinExistence type="predicted"/>
<evidence type="ECO:0000256" key="1">
    <source>
        <dbReference type="ARBA" id="ARBA00023015"/>
    </source>
</evidence>
<dbReference type="Proteomes" id="UP001157440">
    <property type="component" value="Unassembled WGS sequence"/>
</dbReference>
<dbReference type="InterPro" id="IPR009057">
    <property type="entry name" value="Homeodomain-like_sf"/>
</dbReference>
<dbReference type="InterPro" id="IPR020449">
    <property type="entry name" value="Tscrpt_reg_AraC-type_HTH"/>
</dbReference>
<dbReference type="PROSITE" id="PS01124">
    <property type="entry name" value="HTH_ARAC_FAMILY_2"/>
    <property type="match status" value="1"/>
</dbReference>
<dbReference type="SUPFAM" id="SSF46689">
    <property type="entry name" value="Homeodomain-like"/>
    <property type="match status" value="1"/>
</dbReference>
<dbReference type="PANTHER" id="PTHR46796:SF6">
    <property type="entry name" value="ARAC SUBFAMILY"/>
    <property type="match status" value="1"/>
</dbReference>
<keyword evidence="6" id="KW-1185">Reference proteome</keyword>
<keyword evidence="2" id="KW-0238">DNA-binding</keyword>
<keyword evidence="1" id="KW-0805">Transcription regulation</keyword>
<dbReference type="Pfam" id="PF12833">
    <property type="entry name" value="HTH_18"/>
    <property type="match status" value="1"/>
</dbReference>